<protein>
    <submittedName>
        <fullName evidence="1">Uncharacterized protein</fullName>
    </submittedName>
</protein>
<dbReference type="EnsemblMetazoa" id="GPPI044126-RA">
    <property type="protein sequence ID" value="GPPI044126-PA"/>
    <property type="gene ID" value="GPPI044126"/>
</dbReference>
<reference evidence="1" key="2">
    <citation type="submission" date="2020-05" db="UniProtKB">
        <authorList>
            <consortium name="EnsemblMetazoa"/>
        </authorList>
    </citation>
    <scope>IDENTIFICATION</scope>
    <source>
        <strain evidence="1">IAEA</strain>
    </source>
</reference>
<dbReference type="VEuPathDB" id="VectorBase:GPPI044126"/>
<dbReference type="InterPro" id="IPR027417">
    <property type="entry name" value="P-loop_NTPase"/>
</dbReference>
<dbReference type="EMBL" id="JXJN01022581">
    <property type="status" value="NOT_ANNOTATED_CDS"/>
    <property type="molecule type" value="Genomic_DNA"/>
</dbReference>
<evidence type="ECO:0000313" key="1">
    <source>
        <dbReference type="EnsemblMetazoa" id="GPPI044126-PA"/>
    </source>
</evidence>
<dbReference type="AlphaFoldDB" id="A0A1B0BYB2"/>
<dbReference type="Gene3D" id="3.40.50.300">
    <property type="entry name" value="P-loop containing nucleotide triphosphate hydrolases"/>
    <property type="match status" value="1"/>
</dbReference>
<evidence type="ECO:0000313" key="2">
    <source>
        <dbReference type="Proteomes" id="UP000092460"/>
    </source>
</evidence>
<organism evidence="1 2">
    <name type="scientific">Glossina palpalis gambiensis</name>
    <dbReference type="NCBI Taxonomy" id="67801"/>
    <lineage>
        <taxon>Eukaryota</taxon>
        <taxon>Metazoa</taxon>
        <taxon>Ecdysozoa</taxon>
        <taxon>Arthropoda</taxon>
        <taxon>Hexapoda</taxon>
        <taxon>Insecta</taxon>
        <taxon>Pterygota</taxon>
        <taxon>Neoptera</taxon>
        <taxon>Endopterygota</taxon>
        <taxon>Diptera</taxon>
        <taxon>Brachycera</taxon>
        <taxon>Muscomorpha</taxon>
        <taxon>Hippoboscoidea</taxon>
        <taxon>Glossinidae</taxon>
        <taxon>Glossina</taxon>
    </lineage>
</organism>
<accession>A0A1B0BYB2</accession>
<dbReference type="Proteomes" id="UP000092460">
    <property type="component" value="Unassembled WGS sequence"/>
</dbReference>
<sequence>MKTFREDITTWITHYAILRAAKNLGEQFLFPSRAQTRGCPRLDVQINDEGNLLLDGCQYKWHNCSLNSMQKKAPGTGKIATLVESILQLFKLIPSARLHIDTPSNSFADVITTRLIESGVLKMGDFIRMHCGLASENPNGEVEEISGGYTQNTRFAKMCLFALGNVYHS</sequence>
<proteinExistence type="predicted"/>
<reference evidence="2" key="1">
    <citation type="submission" date="2015-01" db="EMBL/GenBank/DDBJ databases">
        <authorList>
            <person name="Aksoy S."/>
            <person name="Warren W."/>
            <person name="Wilson R.K."/>
        </authorList>
    </citation>
    <scope>NUCLEOTIDE SEQUENCE [LARGE SCALE GENOMIC DNA]</scope>
    <source>
        <strain evidence="2">IAEA</strain>
    </source>
</reference>
<dbReference type="STRING" id="67801.A0A1B0BYB2"/>
<keyword evidence="2" id="KW-1185">Reference proteome</keyword>
<name>A0A1B0BYB2_9MUSC</name>